<name>A0ABQ9Y0F5_9EUKA</name>
<feature type="compositionally biased region" description="Polar residues" evidence="1">
    <location>
        <begin position="454"/>
        <end position="464"/>
    </location>
</feature>
<feature type="region of interest" description="Disordered" evidence="1">
    <location>
        <begin position="620"/>
        <end position="641"/>
    </location>
</feature>
<protein>
    <submittedName>
        <fullName evidence="2">Uncharacterized protein</fullName>
    </submittedName>
</protein>
<evidence type="ECO:0000313" key="3">
    <source>
        <dbReference type="Proteomes" id="UP001281761"/>
    </source>
</evidence>
<dbReference type="InterPro" id="IPR050252">
    <property type="entry name" value="Beta/Gamma-Crystallin"/>
</dbReference>
<proteinExistence type="predicted"/>
<keyword evidence="3" id="KW-1185">Reference proteome</keyword>
<feature type="region of interest" description="Disordered" evidence="1">
    <location>
        <begin position="1477"/>
        <end position="1498"/>
    </location>
</feature>
<feature type="region of interest" description="Disordered" evidence="1">
    <location>
        <begin position="1218"/>
        <end position="1277"/>
    </location>
</feature>
<feature type="region of interest" description="Disordered" evidence="1">
    <location>
        <begin position="2458"/>
        <end position="2489"/>
    </location>
</feature>
<feature type="compositionally biased region" description="Low complexity" evidence="1">
    <location>
        <begin position="436"/>
        <end position="453"/>
    </location>
</feature>
<sequence>MNQENRPPLSDQEIDAHINTHIVELVRLNAIKVSVELGQRKRDEEFAEAQMRWDQLCQPVLDKDASYARIYQEISKQQQLKITQMEEKDKQDQREKEEFLEKQKQEKREQANLDIIKAQSQTITVNRKALRQYSHGWETRLRDHIRNFLLLKDGHILFSKSWVKNEKYILSAPLIFRPAYNIILHPVLKFIDRYFATNQRPSHPGGIFYITGDQGIGKTSLMLILMSTLSDRSLNFHYLKGIKDGLPQDFGHRINSSEEFTFSAYKPVDNVNKLFFIHIHDDSLPPDDLKDNHLYIIFTSPDEYRLPRLEQDTPAPSDQNTPAPSDQNTPAPSDQNTPAPSDQNTPAPSDQNTPAPSDQNTPAPSDQNTPAPSDQNTPAPSDQNTSSLPGQNTSSLPGQDTSSLPNQNTSSLPNQNTSSLPGQNTPTTPDPDEPTRTSPKSSSHSDQPQSDPSGQNTPSPSNKKQPAPSGKKRPAPSAKKKLLHPNLKPGQICHVFRLPTFSLAEDAVVMMGCTPTVPFSLLSPEDMELRKKEQEILLFIEKDKVERARQQPKPSMNEAPTAKEGLVKTLLTALVGGEGDSSTRLISILDPFVAHILAETKTSPFNVCMTSFLNDLVAIIKGPPKPKPPKGENQQPQPQHPTWTSAIETLTDSIKTIDQMPEGNSTTQHFSRLEDKPESVGTIIAWYLGDETDLTPFYKTLSLNIFVKPDLKTDVERVLAFIDLLMNQFNYNSERDKAQASSTKELIRVLVLYDLNSYRFKNRPSQKKQTEALFHLAKSHTSPPLVVRSEIETFSHSVKSLKLTDQVISTDSLTSQLETLKKHFDEPDIFEVANRLNVRDEVERALFVLPGKDILEMYAGIRNNLMRLHAEPSEDMQPEVRLRLIVKSLAQCLLVSPSITTPPKSIESGPDFSKRKMAQIACDLLTMILDHKHQEVKTRLEAVTKEIEVLHNRLSFVLLMDSFFFIAQDMDILVTPHSILKGLSERPERPPADLTLERKQVFCRNVRDIGLSEWVQTATETLLDMMKTPGIVRKTNDEGSTTSETTLEERVLDTVTTSILDNVNGVIIEFFKDQTDPEKPVVRSKWLAILRSMMNTILFLIDAGTSKGYILKKCGDLPKLLKIVDTANSRHLRRVEEYEQPPPDLQREMAELEIGPAVPDDDGEEGGNENDTDSVDAKDTDSIYKKTKKDTDYVNDLNIISKHFGAKDGQTLDGRNCETPIEKNSETNDGEVIVTREEEDTQPRDGKDTQQRKGEVMKTHDGKEIEPREGEEMKSQDVEKIEATQPVFDMESLTKLELPRTHQIGTRSQSRLERMSIALFARNLLWFLEMADDLPFFRTGYVNQFFTEFLQDENPGDVVHRSFVDFMNMTGLLSQRNFGLEWDEFDGRLKNEEAAKESGTYTLQQMIESGFLLTAIDPQTFAKSGYDQIPPAILDTYDPLVNDTQPFRKFLTKKFGVYLLLWASTELLFKAARAASEEPETQKTTSSQKEAHSSLSSGPEKTIKCLNVARASVFGPSPRWLTSTDARTNRGMSFLWDGVLKSEEAKDLTKVADSNHSRIMGFDTENIFFEHILDATWDDITALVPLLPNYKKAEKIPSLVSSVFSLIFKKTQAAIEKMKDQISFIAVSPFVEQIMQSEVVSAIAKLMTHEDYAVFRNAQEAKRFTSLPEFVEEPLVCISFLLDCPTPVKFGIVTTSFHRELVYHGEGHLCDSIPFLESKTIIVSKKPKLWFPHVTNKSVRGSTFPRTLSATKRGETDFYAEDLQKVGGNNLAGLDSLIVSRGSKATSEAIFMPIQASKSPKHSLVPDGIVLIQQLLFQAMCHLESSEEIIAMYNYATTQKKMTFPSQTFGILGFHMVSSFMKFEENTLKHMASILRHRDHPLVTTRTSPHSTMTTREITDTIFADIGHYPTFSTELDPWTTTLSSVNDLTDRYLTLPFRWKAFYDLFWTSSADASGREANPSEITEDQKNAKEWLDRMVRVTMQELNRVGVCPDDLGETEAERVNTFSSFVLSTAISCRRKDIIRSNPTSNPSTDDATFIQHVQSIVGPIEIVILEDIPPSLSDHQLALINPVRVKHLRSLNKLCRQPCIEARLHIVTRVMSNLALKQIGPPAQGCLSVLQSEKDGGVFRVPARNNLSSILHCGTVLLDNITPITLNQTTNQLSHSQLSQSQFSPSSSETPSPAVTLNQTTTQPSTPPPHSPTVSETPPRSKTLRIPLHSFVLAKYGFSDSIPALCELTQDQVKKEVTNVTPAPLRRWHPCRVVIDPSLLPQLITSEDPLSLFTSFIHRLFDNPFIPVTTSLSTAIPDFHYDDGFILNQIGIIVDILSQDKFTKNDKVKNLIQELKPIQTLDNAFSIFSLLPKIRLSLKKITFTPDERQLMQDAIESFEQVRPQPTLFFVKSGSDFFTSQNPPSLGGVDMTIQSHSFPIPFSTGYKETDLREEMKQVFEPLTRLLPNNFPTGRPSIKRVNNEGKQDQRKTSSSKKDAEVRARGIVDSAILRMRETSMTPLFMFVVDEDLADHESLPVSLCLSDKSVGCGMMRQRSLVDILWILFLTRISREVMALPLNTSVSISNLTNSVIPFLTGTLIKNTFIKQLDSPPIDPKNPIKLEDQRLGCDSIIFTRGDPGFVPTILSLLVSRASKSYKGDDTKISSVGLELLVSAYPHVEDETHVILLSHLLMICPAGEVNKSQSDAPSDLQVSTTPTNAPASQTVQSQLDVLVNHPVDMTPSHAPASQAVQSQLDVLVNHPSPEIGLVSLIRWFQLLNSYIDEDTKEERPIEQTIEDHNFSSAKISSNLLRALHIIVEHEGRDAFIIQLFTAIKPLLTVERIPLFFKKAHKDEIDSLKLVTDTHSKTHAKDSPRREFLKKVMNRIVRIRGLVV</sequence>
<dbReference type="Proteomes" id="UP001281761">
    <property type="component" value="Unassembled WGS sequence"/>
</dbReference>
<feature type="compositionally biased region" description="Polar residues" evidence="1">
    <location>
        <begin position="314"/>
        <end position="424"/>
    </location>
</feature>
<accession>A0ABQ9Y0F5</accession>
<feature type="region of interest" description="Disordered" evidence="1">
    <location>
        <begin position="83"/>
        <end position="105"/>
    </location>
</feature>
<feature type="compositionally biased region" description="Basic and acidic residues" evidence="1">
    <location>
        <begin position="1241"/>
        <end position="1277"/>
    </location>
</feature>
<reference evidence="2 3" key="1">
    <citation type="journal article" date="2022" name="bioRxiv">
        <title>Genomics of Preaxostyla Flagellates Illuminates Evolutionary Transitions and the Path Towards Mitochondrial Loss.</title>
        <authorList>
            <person name="Novak L.V.F."/>
            <person name="Treitli S.C."/>
            <person name="Pyrih J."/>
            <person name="Halakuc P."/>
            <person name="Pipaliya S.V."/>
            <person name="Vacek V."/>
            <person name="Brzon O."/>
            <person name="Soukal P."/>
            <person name="Eme L."/>
            <person name="Dacks J.B."/>
            <person name="Karnkowska A."/>
            <person name="Elias M."/>
            <person name="Hampl V."/>
        </authorList>
    </citation>
    <scope>NUCLEOTIDE SEQUENCE [LARGE SCALE GENOMIC DNA]</scope>
    <source>
        <strain evidence="2">NAU3</strain>
        <tissue evidence="2">Gut</tissue>
    </source>
</reference>
<dbReference type="InterPro" id="IPR027417">
    <property type="entry name" value="P-loop_NTPase"/>
</dbReference>
<evidence type="ECO:0000313" key="2">
    <source>
        <dbReference type="EMBL" id="KAK2957222.1"/>
    </source>
</evidence>
<feature type="region of interest" description="Disordered" evidence="1">
    <location>
        <begin position="2691"/>
        <end position="2710"/>
    </location>
</feature>
<dbReference type="PANTHER" id="PTHR11818:SF42">
    <property type="entry name" value="VOLTAGE-GATED HYDROGEN CHANNEL 1"/>
    <property type="match status" value="1"/>
</dbReference>
<feature type="compositionally biased region" description="Acidic residues" evidence="1">
    <location>
        <begin position="1159"/>
        <end position="1174"/>
    </location>
</feature>
<gene>
    <name evidence="2" type="ORF">BLNAU_7816</name>
</gene>
<dbReference type="EMBL" id="JARBJD010000048">
    <property type="protein sequence ID" value="KAK2957222.1"/>
    <property type="molecule type" value="Genomic_DNA"/>
</dbReference>
<feature type="region of interest" description="Disordered" evidence="1">
    <location>
        <begin position="2163"/>
        <end position="2211"/>
    </location>
</feature>
<feature type="region of interest" description="Disordered" evidence="1">
    <location>
        <begin position="1156"/>
        <end position="1179"/>
    </location>
</feature>
<feature type="region of interest" description="Disordered" evidence="1">
    <location>
        <begin position="305"/>
        <end position="485"/>
    </location>
</feature>
<dbReference type="SUPFAM" id="SSF52540">
    <property type="entry name" value="P-loop containing nucleoside triphosphate hydrolases"/>
    <property type="match status" value="1"/>
</dbReference>
<organism evidence="2 3">
    <name type="scientific">Blattamonas nauphoetae</name>
    <dbReference type="NCBI Taxonomy" id="2049346"/>
    <lineage>
        <taxon>Eukaryota</taxon>
        <taxon>Metamonada</taxon>
        <taxon>Preaxostyla</taxon>
        <taxon>Oxymonadida</taxon>
        <taxon>Blattamonas</taxon>
    </lineage>
</organism>
<evidence type="ECO:0000256" key="1">
    <source>
        <dbReference type="SAM" id="MobiDB-lite"/>
    </source>
</evidence>
<feature type="compositionally biased region" description="Low complexity" evidence="1">
    <location>
        <begin position="2163"/>
        <end position="2183"/>
    </location>
</feature>
<comment type="caution">
    <text evidence="2">The sequence shown here is derived from an EMBL/GenBank/DDBJ whole genome shotgun (WGS) entry which is preliminary data.</text>
</comment>
<dbReference type="PANTHER" id="PTHR11818">
    <property type="entry name" value="BETA/GAMMA CRYSTALLIN"/>
    <property type="match status" value="1"/>
</dbReference>
<feature type="compositionally biased region" description="Basic residues" evidence="1">
    <location>
        <begin position="470"/>
        <end position="483"/>
    </location>
</feature>
<feature type="compositionally biased region" description="Basic and acidic residues" evidence="1">
    <location>
        <begin position="84"/>
        <end position="105"/>
    </location>
</feature>
<feature type="compositionally biased region" description="Polar residues" evidence="1">
    <location>
        <begin position="1482"/>
        <end position="1498"/>
    </location>
</feature>
<feature type="compositionally biased region" description="Basic and acidic residues" evidence="1">
    <location>
        <begin position="2469"/>
        <end position="2489"/>
    </location>
</feature>